<organism evidence="17 18">
    <name type="scientific">Lasallia pustulata</name>
    <dbReference type="NCBI Taxonomy" id="136370"/>
    <lineage>
        <taxon>Eukaryota</taxon>
        <taxon>Fungi</taxon>
        <taxon>Dikarya</taxon>
        <taxon>Ascomycota</taxon>
        <taxon>Pezizomycotina</taxon>
        <taxon>Lecanoromycetes</taxon>
        <taxon>OSLEUM clade</taxon>
        <taxon>Umbilicariomycetidae</taxon>
        <taxon>Umbilicariales</taxon>
        <taxon>Umbilicariaceae</taxon>
        <taxon>Lasallia</taxon>
    </lineage>
</organism>
<evidence type="ECO:0000256" key="10">
    <source>
        <dbReference type="ARBA" id="ARBA00023242"/>
    </source>
</evidence>
<dbReference type="CDD" id="cd20551">
    <property type="entry name" value="CYCLIN_TFIIB_rpt1"/>
    <property type="match status" value="1"/>
</dbReference>
<evidence type="ECO:0000256" key="14">
    <source>
        <dbReference type="PROSITE-ProRule" id="PRU00469"/>
    </source>
</evidence>
<evidence type="ECO:0000256" key="6">
    <source>
        <dbReference type="ARBA" id="ARBA00022771"/>
    </source>
</evidence>
<dbReference type="GO" id="GO:0008270">
    <property type="term" value="F:zinc ion binding"/>
    <property type="evidence" value="ECO:0007669"/>
    <property type="project" value="UniProtKB-KW"/>
</dbReference>
<dbReference type="SUPFAM" id="SSF57783">
    <property type="entry name" value="Zinc beta-ribbon"/>
    <property type="match status" value="1"/>
</dbReference>
<dbReference type="FunFam" id="2.20.25.10:FF:000036">
    <property type="entry name" value="Transcription initiation factor IIB"/>
    <property type="match status" value="1"/>
</dbReference>
<feature type="compositionally biased region" description="Polar residues" evidence="15">
    <location>
        <begin position="100"/>
        <end position="110"/>
    </location>
</feature>
<dbReference type="Pfam" id="PF00382">
    <property type="entry name" value="TFIIB"/>
    <property type="match status" value="2"/>
</dbReference>
<evidence type="ECO:0000256" key="9">
    <source>
        <dbReference type="ARBA" id="ARBA00023163"/>
    </source>
</evidence>
<protein>
    <recommendedName>
        <fullName evidence="3">Transcription initiation factor IIB</fullName>
    </recommendedName>
    <alternativeName>
        <fullName evidence="11">General transcription factor TFIIB</fullName>
    </alternativeName>
</protein>
<dbReference type="SUPFAM" id="SSF47954">
    <property type="entry name" value="Cyclin-like"/>
    <property type="match status" value="2"/>
</dbReference>
<keyword evidence="7" id="KW-0862">Zinc</keyword>
<keyword evidence="17" id="KW-0648">Protein biosynthesis</keyword>
<feature type="domain" description="TFIIB-type" evidence="16">
    <location>
        <begin position="33"/>
        <end position="66"/>
    </location>
</feature>
<dbReference type="FunFam" id="1.10.472.170:FF:000001">
    <property type="entry name" value="Transcription initiation factor IIB"/>
    <property type="match status" value="1"/>
</dbReference>
<evidence type="ECO:0000256" key="5">
    <source>
        <dbReference type="ARBA" id="ARBA00022737"/>
    </source>
</evidence>
<dbReference type="GO" id="GO:0016251">
    <property type="term" value="F:RNA polymerase II general transcription initiation factor activity"/>
    <property type="evidence" value="ECO:0007669"/>
    <property type="project" value="TreeGrafter"/>
</dbReference>
<accession>A0A1W5D5D6</accession>
<dbReference type="PROSITE" id="PS00782">
    <property type="entry name" value="TFIIB"/>
    <property type="match status" value="2"/>
</dbReference>
<dbReference type="AlphaFoldDB" id="A0A1W5D5D6"/>
<dbReference type="GO" id="GO:0097550">
    <property type="term" value="C:transcription preinitiation complex"/>
    <property type="evidence" value="ECO:0007669"/>
    <property type="project" value="TreeGrafter"/>
</dbReference>
<comment type="function">
    <text evidence="12">General factor that plays a major role in the activation of eukaryotic genes transcribed by RNA polymerase II.</text>
</comment>
<dbReference type="PANTHER" id="PTHR11618">
    <property type="entry name" value="TRANSCRIPTION INITIATION FACTOR IIB-RELATED"/>
    <property type="match status" value="1"/>
</dbReference>
<evidence type="ECO:0000256" key="13">
    <source>
        <dbReference type="ARBA" id="ARBA00066213"/>
    </source>
</evidence>
<keyword evidence="8" id="KW-0805">Transcription regulation</keyword>
<evidence type="ECO:0000256" key="7">
    <source>
        <dbReference type="ARBA" id="ARBA00022833"/>
    </source>
</evidence>
<dbReference type="PRINTS" id="PR00685">
    <property type="entry name" value="TIFACTORIIB"/>
</dbReference>
<dbReference type="Proteomes" id="UP000192927">
    <property type="component" value="Unassembled WGS sequence"/>
</dbReference>
<evidence type="ECO:0000256" key="15">
    <source>
        <dbReference type="SAM" id="MobiDB-lite"/>
    </source>
</evidence>
<dbReference type="InterPro" id="IPR023486">
    <property type="entry name" value="TFIIB_CS"/>
</dbReference>
<dbReference type="InterPro" id="IPR013150">
    <property type="entry name" value="TFIIB_cyclin"/>
</dbReference>
<keyword evidence="6 14" id="KW-0863">Zinc-finger</keyword>
<evidence type="ECO:0000256" key="11">
    <source>
        <dbReference type="ARBA" id="ARBA00031706"/>
    </source>
</evidence>
<evidence type="ECO:0000256" key="2">
    <source>
        <dbReference type="ARBA" id="ARBA00010857"/>
    </source>
</evidence>
<feature type="region of interest" description="Disordered" evidence="15">
    <location>
        <begin position="78"/>
        <end position="130"/>
    </location>
</feature>
<keyword evidence="5" id="KW-0677">Repeat</keyword>
<evidence type="ECO:0000256" key="4">
    <source>
        <dbReference type="ARBA" id="ARBA00022723"/>
    </source>
</evidence>
<comment type="subunit">
    <text evidence="13">Associates with TFIID-IIA (DA complex) to form TFIID-IIA-IIB (DAB-complex) which is then recognized by polymerase II.</text>
</comment>
<evidence type="ECO:0000313" key="18">
    <source>
        <dbReference type="Proteomes" id="UP000192927"/>
    </source>
</evidence>
<dbReference type="GO" id="GO:0005634">
    <property type="term" value="C:nucleus"/>
    <property type="evidence" value="ECO:0007669"/>
    <property type="project" value="UniProtKB-SubCell"/>
</dbReference>
<evidence type="ECO:0000313" key="17">
    <source>
        <dbReference type="EMBL" id="SLM38119.1"/>
    </source>
</evidence>
<dbReference type="PROSITE" id="PS51134">
    <property type="entry name" value="ZF_TFIIB"/>
    <property type="match status" value="1"/>
</dbReference>
<keyword evidence="18" id="KW-1185">Reference proteome</keyword>
<evidence type="ECO:0000256" key="3">
    <source>
        <dbReference type="ARBA" id="ARBA00013932"/>
    </source>
</evidence>
<keyword evidence="17" id="KW-0396">Initiation factor</keyword>
<dbReference type="GO" id="GO:0003743">
    <property type="term" value="F:translation initiation factor activity"/>
    <property type="evidence" value="ECO:0007669"/>
    <property type="project" value="UniProtKB-KW"/>
</dbReference>
<dbReference type="SMART" id="SM00385">
    <property type="entry name" value="CYCLIN"/>
    <property type="match status" value="2"/>
</dbReference>
<dbReference type="PANTHER" id="PTHR11618:SF13">
    <property type="entry name" value="TRANSCRIPTION INITIATION FACTOR IIB"/>
    <property type="match status" value="1"/>
</dbReference>
<dbReference type="InterPro" id="IPR036915">
    <property type="entry name" value="Cyclin-like_sf"/>
</dbReference>
<dbReference type="InterPro" id="IPR000812">
    <property type="entry name" value="TFIIB"/>
</dbReference>
<reference evidence="18" key="1">
    <citation type="submission" date="2017-03" db="EMBL/GenBank/DDBJ databases">
        <authorList>
            <person name="Sharma R."/>
            <person name="Thines M."/>
        </authorList>
    </citation>
    <scope>NUCLEOTIDE SEQUENCE [LARGE SCALE GENOMIC DNA]</scope>
</reference>
<dbReference type="InterPro" id="IPR013137">
    <property type="entry name" value="Znf_TFIIB"/>
</dbReference>
<dbReference type="GO" id="GO:0051123">
    <property type="term" value="P:RNA polymerase II preinitiation complex assembly"/>
    <property type="evidence" value="ECO:0007669"/>
    <property type="project" value="UniProtKB-ARBA"/>
</dbReference>
<dbReference type="InterPro" id="IPR013763">
    <property type="entry name" value="Cyclin-like_dom"/>
</dbReference>
<evidence type="ECO:0000256" key="12">
    <source>
        <dbReference type="ARBA" id="ARBA00056616"/>
    </source>
</evidence>
<dbReference type="Gene3D" id="1.10.472.170">
    <property type="match status" value="1"/>
</dbReference>
<keyword evidence="4" id="KW-0479">Metal-binding</keyword>
<sequence>MATAPTQVLLPGAVPGLAQAAKPEEPWKENLNMQMVCRDCKEFPPNLVEEFSSGDMVCGSCGLVLGDRIVDTRSEWRTFSNDDQGNDDPSRVGDGANPLLNGSQLQTTISFGDGGSGRSRDLHRAQNKSTHDKATKGLLAAYKEIGALCDAWNIPKNVSDTAKHLFKMVSDAGAFRGKSQEAIIAGCIFIACRQCKVPRTFREVFALTKVSKKEIGRIFKALEKFFAAQNKERMDGVVQSGGTVNPMDSYNTTTSTKAQELCIRYCSQLGLSAKCTNVSQQLADKMSSVGSLAGRSPLSAAAACIYMASFLMGQGKTAKEISAVAGVSDGTIRTAYKFLYAEKEKLIDPEWVKDGKGDIKSLPPS</sequence>
<dbReference type="Pfam" id="PF08271">
    <property type="entry name" value="Zn_Ribbon_TF"/>
    <property type="match status" value="1"/>
</dbReference>
<keyword evidence="9" id="KW-0804">Transcription</keyword>
<comment type="subcellular location">
    <subcellularLocation>
        <location evidence="1">Nucleus</location>
    </subcellularLocation>
</comment>
<proteinExistence type="inferred from homology"/>
<evidence type="ECO:0000256" key="8">
    <source>
        <dbReference type="ARBA" id="ARBA00023015"/>
    </source>
</evidence>
<evidence type="ECO:0000256" key="1">
    <source>
        <dbReference type="ARBA" id="ARBA00004123"/>
    </source>
</evidence>
<comment type="similarity">
    <text evidence="2">Belongs to the TFIIB family.</text>
</comment>
<dbReference type="FunFam" id="1.10.472.10:FF:000141">
    <property type="entry name" value="Transcription initiation factor IIB"/>
    <property type="match status" value="1"/>
</dbReference>
<dbReference type="FunFam" id="1.10.472.10:FF:000008">
    <property type="entry name" value="Transcription initiation factor IIB"/>
    <property type="match status" value="1"/>
</dbReference>
<keyword evidence="10" id="KW-0539">Nucleus</keyword>
<dbReference type="GO" id="GO:0017025">
    <property type="term" value="F:TBP-class protein binding"/>
    <property type="evidence" value="ECO:0007669"/>
    <property type="project" value="InterPro"/>
</dbReference>
<name>A0A1W5D5D6_9LECA</name>
<feature type="compositionally biased region" description="Basic and acidic residues" evidence="15">
    <location>
        <begin position="118"/>
        <end position="130"/>
    </location>
</feature>
<dbReference type="Gene3D" id="1.10.472.10">
    <property type="entry name" value="Cyclin-like"/>
    <property type="match status" value="1"/>
</dbReference>
<dbReference type="EMBL" id="FWEW01002262">
    <property type="protein sequence ID" value="SLM38119.1"/>
    <property type="molecule type" value="Genomic_DNA"/>
</dbReference>
<evidence type="ECO:0000259" key="16">
    <source>
        <dbReference type="PROSITE" id="PS51134"/>
    </source>
</evidence>